<organism evidence="2 3">
    <name type="scientific">Halomonas flagellata</name>
    <dbReference type="NCBI Taxonomy" id="2920385"/>
    <lineage>
        <taxon>Bacteria</taxon>
        <taxon>Pseudomonadati</taxon>
        <taxon>Pseudomonadota</taxon>
        <taxon>Gammaproteobacteria</taxon>
        <taxon>Oceanospirillales</taxon>
        <taxon>Halomonadaceae</taxon>
        <taxon>Halomonas</taxon>
    </lineage>
</organism>
<feature type="transmembrane region" description="Helical" evidence="1">
    <location>
        <begin position="69"/>
        <end position="89"/>
    </location>
</feature>
<accession>A0ABS9RUX9</accession>
<keyword evidence="1" id="KW-1133">Transmembrane helix</keyword>
<feature type="transmembrane region" description="Helical" evidence="1">
    <location>
        <begin position="44"/>
        <end position="62"/>
    </location>
</feature>
<keyword evidence="3" id="KW-1185">Reference proteome</keyword>
<dbReference type="RefSeq" id="WP_240568277.1">
    <property type="nucleotide sequence ID" value="NZ_JAKVPY010000011.1"/>
</dbReference>
<sequence length="238" mass="25414">MTVLPVAWALGLAWMAGLSIPAGALVSSNVVLRNACLRMKLDSFVSYFGGGALLAAIALVLIPRGIEHTSVLSVGLAFGTGGLVFWQFSAWAKRTQNSVSQFMGMLLDFFPEAILLGVLAASGSNMVYLLAGLIALQNMPEGFSAYHEMRENMSSRSCLLMIFLAVSMVGPLAAWLGFVWFSSSEFMLAMILLFCSGGILYLIFEDIAPRAHSESNSFPAVGAICGFLLGLVGTMLIH</sequence>
<evidence type="ECO:0000313" key="3">
    <source>
        <dbReference type="Proteomes" id="UP001202117"/>
    </source>
</evidence>
<evidence type="ECO:0000256" key="1">
    <source>
        <dbReference type="SAM" id="Phobius"/>
    </source>
</evidence>
<feature type="transmembrane region" description="Helical" evidence="1">
    <location>
        <begin position="157"/>
        <end position="180"/>
    </location>
</feature>
<protein>
    <submittedName>
        <fullName evidence="2">Divalent cation transporter</fullName>
    </submittedName>
</protein>
<keyword evidence="1" id="KW-0812">Transmembrane</keyword>
<reference evidence="2 3" key="1">
    <citation type="submission" date="2022-02" db="EMBL/GenBank/DDBJ databases">
        <title>Halomonas fukangensis sp. nov., a halophilic bacterium isolated from a bulk soil of Kalidium foliatum at Fukang.</title>
        <authorList>
            <person name="Huang Y."/>
        </authorList>
    </citation>
    <scope>NUCLEOTIDE SEQUENCE [LARGE SCALE GENOMIC DNA]</scope>
    <source>
        <strain evidence="2 3">EGI 63088</strain>
    </source>
</reference>
<feature type="transmembrane region" description="Helical" evidence="1">
    <location>
        <begin position="186"/>
        <end position="204"/>
    </location>
</feature>
<proteinExistence type="predicted"/>
<feature type="transmembrane region" description="Helical" evidence="1">
    <location>
        <begin position="109"/>
        <end position="136"/>
    </location>
</feature>
<keyword evidence="1" id="KW-0472">Membrane</keyword>
<feature type="transmembrane region" description="Helical" evidence="1">
    <location>
        <begin position="216"/>
        <end position="237"/>
    </location>
</feature>
<evidence type="ECO:0000313" key="2">
    <source>
        <dbReference type="EMBL" id="MCH4563610.1"/>
    </source>
</evidence>
<dbReference type="Proteomes" id="UP001202117">
    <property type="component" value="Unassembled WGS sequence"/>
</dbReference>
<dbReference type="EMBL" id="JAKVPY010000011">
    <property type="protein sequence ID" value="MCH4563610.1"/>
    <property type="molecule type" value="Genomic_DNA"/>
</dbReference>
<comment type="caution">
    <text evidence="2">The sequence shown here is derived from an EMBL/GenBank/DDBJ whole genome shotgun (WGS) entry which is preliminary data.</text>
</comment>
<gene>
    <name evidence="2" type="ORF">MKP05_10765</name>
</gene>
<name>A0ABS9RUX9_9GAMM</name>